<dbReference type="PROSITE" id="PS51257">
    <property type="entry name" value="PROKAR_LIPOPROTEIN"/>
    <property type="match status" value="1"/>
</dbReference>
<sequence>MSQTLKLVAVLGVTAFLAACAGKQADDVVIIEQEPISQEPAFTGKYK</sequence>
<evidence type="ECO:0000313" key="2">
    <source>
        <dbReference type="EMBL" id="CRK74016.1"/>
    </source>
</evidence>
<keyword evidence="1" id="KW-0732">Signal</keyword>
<feature type="chain" id="PRO_5006712046" description="Lipoprotein" evidence="1">
    <location>
        <begin position="26"/>
        <end position="47"/>
    </location>
</feature>
<dbReference type="RefSeq" id="WP_177193447.1">
    <property type="nucleotide sequence ID" value="NZ_CAXIAP010000003.1"/>
</dbReference>
<evidence type="ECO:0008006" key="4">
    <source>
        <dbReference type="Google" id="ProtNLM"/>
    </source>
</evidence>
<evidence type="ECO:0000313" key="3">
    <source>
        <dbReference type="Proteomes" id="UP000048949"/>
    </source>
</evidence>
<dbReference type="AlphaFoldDB" id="A0A0U1NGZ9"/>
<dbReference type="EMBL" id="CVQV01000001">
    <property type="protein sequence ID" value="CRK74016.1"/>
    <property type="molecule type" value="Genomic_DNA"/>
</dbReference>
<organism evidence="2 3">
    <name type="scientific">Nereida ignava</name>
    <dbReference type="NCBI Taxonomy" id="282199"/>
    <lineage>
        <taxon>Bacteria</taxon>
        <taxon>Pseudomonadati</taxon>
        <taxon>Pseudomonadota</taxon>
        <taxon>Alphaproteobacteria</taxon>
        <taxon>Rhodobacterales</taxon>
        <taxon>Roseobacteraceae</taxon>
        <taxon>Nereida</taxon>
    </lineage>
</organism>
<keyword evidence="3" id="KW-1185">Reference proteome</keyword>
<accession>A0A0U1NGZ9</accession>
<reference evidence="2 3" key="1">
    <citation type="submission" date="2015-04" db="EMBL/GenBank/DDBJ databases">
        <authorList>
            <person name="Syromyatnikov M.Y."/>
            <person name="Popov V.N."/>
        </authorList>
    </citation>
    <scope>NUCLEOTIDE SEQUENCE [LARGE SCALE GENOMIC DNA]</scope>
    <source>
        <strain evidence="2 3">CECT 5292</strain>
    </source>
</reference>
<evidence type="ECO:0000256" key="1">
    <source>
        <dbReference type="SAM" id="SignalP"/>
    </source>
</evidence>
<dbReference type="Proteomes" id="UP000048949">
    <property type="component" value="Unassembled WGS sequence"/>
</dbReference>
<proteinExistence type="predicted"/>
<feature type="signal peptide" evidence="1">
    <location>
        <begin position="1"/>
        <end position="25"/>
    </location>
</feature>
<name>A0A0U1NGZ9_9RHOB</name>
<gene>
    <name evidence="2" type="ORF">NIG5292_00039</name>
</gene>
<protein>
    <recommendedName>
        <fullName evidence="4">Lipoprotein</fullName>
    </recommendedName>
</protein>
<dbReference type="STRING" id="282199.GCA_001049735_00039"/>